<keyword evidence="1" id="KW-1133">Transmembrane helix</keyword>
<accession>A0A431W5S2</accession>
<keyword evidence="1" id="KW-0812">Transmembrane</keyword>
<dbReference type="EMBL" id="RXPE01000001">
    <property type="protein sequence ID" value="RTR30761.1"/>
    <property type="molecule type" value="Genomic_DNA"/>
</dbReference>
<dbReference type="Proteomes" id="UP000277766">
    <property type="component" value="Unassembled WGS sequence"/>
</dbReference>
<proteinExistence type="predicted"/>
<keyword evidence="3" id="KW-1185">Reference proteome</keyword>
<sequence length="112" mass="12047">MSVQPSATPAPPNARFNPWKYLGFVALLFLLLVGSFTALLLSRGKDGRAYAQQALAAADTLKFAAGAEPTCQEILNQAPPQTVQSCVVYPERTPMQAEVMLLGGRRSVINAR</sequence>
<dbReference type="RefSeq" id="WP_126350789.1">
    <property type="nucleotide sequence ID" value="NZ_CP086380.1"/>
</dbReference>
<reference evidence="2 3" key="1">
    <citation type="submission" date="2018-12" db="EMBL/GenBank/DDBJ databases">
        <title>Deinococcus radiophilus ATCC 27603 genome sequencing and assembly.</title>
        <authorList>
            <person name="Maclea K.S."/>
            <person name="Maynard C.R."/>
        </authorList>
    </citation>
    <scope>NUCLEOTIDE SEQUENCE [LARGE SCALE GENOMIC DNA]</scope>
    <source>
        <strain evidence="2 3">ATCC 27603</strain>
    </source>
</reference>
<dbReference type="AlphaFoldDB" id="A0A431W5S2"/>
<evidence type="ECO:0000256" key="1">
    <source>
        <dbReference type="SAM" id="Phobius"/>
    </source>
</evidence>
<keyword evidence="1" id="KW-0472">Membrane</keyword>
<name>A0A431W5S2_9DEIO</name>
<comment type="caution">
    <text evidence="2">The sequence shown here is derived from an EMBL/GenBank/DDBJ whole genome shotgun (WGS) entry which is preliminary data.</text>
</comment>
<feature type="transmembrane region" description="Helical" evidence="1">
    <location>
        <begin position="21"/>
        <end position="41"/>
    </location>
</feature>
<evidence type="ECO:0000313" key="2">
    <source>
        <dbReference type="EMBL" id="RTR30761.1"/>
    </source>
</evidence>
<gene>
    <name evidence="2" type="ORF">EJ104_00450</name>
</gene>
<protein>
    <submittedName>
        <fullName evidence="2">Uncharacterized protein</fullName>
    </submittedName>
</protein>
<organism evidence="2 3">
    <name type="scientific">Deinococcus radiophilus</name>
    <dbReference type="NCBI Taxonomy" id="32062"/>
    <lineage>
        <taxon>Bacteria</taxon>
        <taxon>Thermotogati</taxon>
        <taxon>Deinococcota</taxon>
        <taxon>Deinococci</taxon>
        <taxon>Deinococcales</taxon>
        <taxon>Deinococcaceae</taxon>
        <taxon>Deinococcus</taxon>
    </lineage>
</organism>
<evidence type="ECO:0000313" key="3">
    <source>
        <dbReference type="Proteomes" id="UP000277766"/>
    </source>
</evidence>